<dbReference type="GO" id="GO:0006906">
    <property type="term" value="P:vesicle fusion"/>
    <property type="evidence" value="ECO:0007669"/>
    <property type="project" value="TreeGrafter"/>
</dbReference>
<dbReference type="GO" id="GO:0031201">
    <property type="term" value="C:SNARE complex"/>
    <property type="evidence" value="ECO:0007669"/>
    <property type="project" value="TreeGrafter"/>
</dbReference>
<dbReference type="OrthoDB" id="10251371at2759"/>
<keyword evidence="3" id="KW-0813">Transport</keyword>
<gene>
    <name evidence="13" type="ORF">OGAPHI_007115</name>
</gene>
<keyword evidence="8" id="KW-0175">Coiled coil</keyword>
<protein>
    <recommendedName>
        <fullName evidence="12">t-SNARE coiled-coil homology domain-containing protein</fullName>
    </recommendedName>
</protein>
<evidence type="ECO:0000256" key="8">
    <source>
        <dbReference type="ARBA" id="ARBA00023054"/>
    </source>
</evidence>
<evidence type="ECO:0000256" key="10">
    <source>
        <dbReference type="SAM" id="MobiDB-lite"/>
    </source>
</evidence>
<feature type="region of interest" description="Disordered" evidence="10">
    <location>
        <begin position="270"/>
        <end position="306"/>
    </location>
</feature>
<dbReference type="InterPro" id="IPR006012">
    <property type="entry name" value="Syntaxin/epimorphin_CS"/>
</dbReference>
<feature type="transmembrane region" description="Helical" evidence="11">
    <location>
        <begin position="243"/>
        <end position="260"/>
    </location>
</feature>
<dbReference type="Gene3D" id="1.20.58.70">
    <property type="match status" value="1"/>
</dbReference>
<keyword evidence="4 11" id="KW-0812">Transmembrane</keyword>
<organism evidence="13 14">
    <name type="scientific">Ogataea philodendri</name>
    <dbReference type="NCBI Taxonomy" id="1378263"/>
    <lineage>
        <taxon>Eukaryota</taxon>
        <taxon>Fungi</taxon>
        <taxon>Dikarya</taxon>
        <taxon>Ascomycota</taxon>
        <taxon>Saccharomycotina</taxon>
        <taxon>Pichiomycetes</taxon>
        <taxon>Pichiales</taxon>
        <taxon>Pichiaceae</taxon>
        <taxon>Ogataea</taxon>
    </lineage>
</organism>
<evidence type="ECO:0000256" key="4">
    <source>
        <dbReference type="ARBA" id="ARBA00022692"/>
    </source>
</evidence>
<comment type="similarity">
    <text evidence="2">Belongs to the syntaxin family.</text>
</comment>
<keyword evidence="14" id="KW-1185">Reference proteome</keyword>
<evidence type="ECO:0000313" key="14">
    <source>
        <dbReference type="Proteomes" id="UP000769157"/>
    </source>
</evidence>
<reference evidence="13" key="2">
    <citation type="submission" date="2021-01" db="EMBL/GenBank/DDBJ databases">
        <authorList>
            <person name="Schikora-Tamarit M.A."/>
        </authorList>
    </citation>
    <scope>NUCLEOTIDE SEQUENCE</scope>
    <source>
        <strain evidence="13">CBS6075</strain>
    </source>
</reference>
<proteinExistence type="inferred from homology"/>
<name>A0A9P8SZW4_9ASCO</name>
<dbReference type="PROSITE" id="PS50192">
    <property type="entry name" value="T_SNARE"/>
    <property type="match status" value="1"/>
</dbReference>
<dbReference type="GeneID" id="70239079"/>
<evidence type="ECO:0000313" key="13">
    <source>
        <dbReference type="EMBL" id="KAH3660529.1"/>
    </source>
</evidence>
<evidence type="ECO:0000256" key="6">
    <source>
        <dbReference type="ARBA" id="ARBA00022989"/>
    </source>
</evidence>
<dbReference type="PANTHER" id="PTHR19957:SF83">
    <property type="entry name" value="SYNTAXIN-16"/>
    <property type="match status" value="1"/>
</dbReference>
<dbReference type="EMBL" id="JAEUBE010000504">
    <property type="protein sequence ID" value="KAH3660529.1"/>
    <property type="molecule type" value="Genomic_DNA"/>
</dbReference>
<dbReference type="GO" id="GO:0048278">
    <property type="term" value="P:vesicle docking"/>
    <property type="evidence" value="ECO:0007669"/>
    <property type="project" value="TreeGrafter"/>
</dbReference>
<dbReference type="InterPro" id="IPR010989">
    <property type="entry name" value="SNARE"/>
</dbReference>
<evidence type="ECO:0000256" key="3">
    <source>
        <dbReference type="ARBA" id="ARBA00022448"/>
    </source>
</evidence>
<dbReference type="SMART" id="SM00397">
    <property type="entry name" value="t_SNARE"/>
    <property type="match status" value="1"/>
</dbReference>
<dbReference type="PROSITE" id="PS00914">
    <property type="entry name" value="SYNTAXIN"/>
    <property type="match status" value="1"/>
</dbReference>
<dbReference type="Pfam" id="PF05739">
    <property type="entry name" value="SNARE"/>
    <property type="match status" value="1"/>
</dbReference>
<dbReference type="Proteomes" id="UP000769157">
    <property type="component" value="Unassembled WGS sequence"/>
</dbReference>
<evidence type="ECO:0000256" key="9">
    <source>
        <dbReference type="ARBA" id="ARBA00023136"/>
    </source>
</evidence>
<evidence type="ECO:0000256" key="2">
    <source>
        <dbReference type="ARBA" id="ARBA00009063"/>
    </source>
</evidence>
<dbReference type="InterPro" id="IPR000727">
    <property type="entry name" value="T_SNARE_dom"/>
</dbReference>
<reference evidence="13" key="1">
    <citation type="journal article" date="2021" name="Open Biol.">
        <title>Shared evolutionary footprints suggest mitochondrial oxidative damage underlies multiple complex I losses in fungi.</title>
        <authorList>
            <person name="Schikora-Tamarit M.A."/>
            <person name="Marcet-Houben M."/>
            <person name="Nosek J."/>
            <person name="Gabaldon T."/>
        </authorList>
    </citation>
    <scope>NUCLEOTIDE SEQUENCE</scope>
    <source>
        <strain evidence="13">CBS6075</strain>
    </source>
</reference>
<comment type="caution">
    <text evidence="13">The sequence shown here is derived from an EMBL/GenBank/DDBJ whole genome shotgun (WGS) entry which is preliminary data.</text>
</comment>
<comment type="subcellular location">
    <subcellularLocation>
        <location evidence="1">Golgi apparatus membrane</location>
        <topology evidence="1">Single-pass type IV membrane protein</topology>
    </subcellularLocation>
</comment>
<keyword evidence="9 11" id="KW-0472">Membrane</keyword>
<dbReference type="GO" id="GO:0000149">
    <property type="term" value="F:SNARE binding"/>
    <property type="evidence" value="ECO:0007669"/>
    <property type="project" value="TreeGrafter"/>
</dbReference>
<dbReference type="RefSeq" id="XP_046058232.1">
    <property type="nucleotide sequence ID" value="XM_046208476.1"/>
</dbReference>
<keyword evidence="7" id="KW-0333">Golgi apparatus</keyword>
<evidence type="ECO:0000256" key="1">
    <source>
        <dbReference type="ARBA" id="ARBA00004409"/>
    </source>
</evidence>
<dbReference type="SUPFAM" id="SSF47661">
    <property type="entry name" value="t-snare proteins"/>
    <property type="match status" value="1"/>
</dbReference>
<dbReference type="GO" id="GO:0006886">
    <property type="term" value="P:intracellular protein transport"/>
    <property type="evidence" value="ECO:0007669"/>
    <property type="project" value="InterPro"/>
</dbReference>
<dbReference type="GO" id="GO:0000139">
    <property type="term" value="C:Golgi membrane"/>
    <property type="evidence" value="ECO:0007669"/>
    <property type="project" value="UniProtKB-SubCell"/>
</dbReference>
<dbReference type="CDD" id="cd15845">
    <property type="entry name" value="SNARE_syntaxin16"/>
    <property type="match status" value="1"/>
</dbReference>
<keyword evidence="6 11" id="KW-1133">Transmembrane helix</keyword>
<evidence type="ECO:0000259" key="12">
    <source>
        <dbReference type="PROSITE" id="PS50192"/>
    </source>
</evidence>
<dbReference type="PANTHER" id="PTHR19957">
    <property type="entry name" value="SYNTAXIN"/>
    <property type="match status" value="1"/>
</dbReference>
<feature type="domain" description="T-SNARE coiled-coil homology" evidence="12">
    <location>
        <begin position="169"/>
        <end position="231"/>
    </location>
</feature>
<accession>A0A9P8SZW4</accession>
<sequence length="306" mass="35319">MVELPPSIVELQRTSELMLAEIQTRIAELGKLYKKNLLPGFSDTTEDDAKIKELSFNITKKFQLMYAEIKTLDDSRLRFSKKSETVMVDNLKKSLAIRTQDLSTQFRSLQNSYIRYLKEDDFEIPLVNTKDNDNAFIETESNENIESYSRQAMQESSQQLMSQQETITDEYLHQREQEIYKIAQGVVEISTIFKELENMVVDQGTVLDRIDYNLQKTVTDVKGADKQMKKAEKYQKATTKCKIVFFLVLMILLLLMLLLVKPKRVDHYYESKPKQPATDPEPTPQPTAAPQTESLDDYESLIAESG</sequence>
<evidence type="ECO:0000256" key="11">
    <source>
        <dbReference type="SAM" id="Phobius"/>
    </source>
</evidence>
<keyword evidence="5" id="KW-0653">Protein transport</keyword>
<dbReference type="GO" id="GO:0005484">
    <property type="term" value="F:SNAP receptor activity"/>
    <property type="evidence" value="ECO:0007669"/>
    <property type="project" value="InterPro"/>
</dbReference>
<dbReference type="AlphaFoldDB" id="A0A9P8SZW4"/>
<dbReference type="InterPro" id="IPR045242">
    <property type="entry name" value="Syntaxin"/>
</dbReference>
<evidence type="ECO:0000256" key="7">
    <source>
        <dbReference type="ARBA" id="ARBA00023034"/>
    </source>
</evidence>
<evidence type="ECO:0000256" key="5">
    <source>
        <dbReference type="ARBA" id="ARBA00022927"/>
    </source>
</evidence>